<feature type="transmembrane region" description="Helical" evidence="1">
    <location>
        <begin position="72"/>
        <end position="99"/>
    </location>
</feature>
<accession>A0ABW0GJ28</accession>
<dbReference type="RefSeq" id="WP_340269005.1">
    <property type="nucleotide sequence ID" value="NZ_JBBEOG010000003.1"/>
</dbReference>
<comment type="caution">
    <text evidence="2">The sequence shown here is derived from an EMBL/GenBank/DDBJ whole genome shotgun (WGS) entry which is preliminary data.</text>
</comment>
<dbReference type="Proteomes" id="UP001596122">
    <property type="component" value="Unassembled WGS sequence"/>
</dbReference>
<reference evidence="3" key="1">
    <citation type="journal article" date="2019" name="Int. J. Syst. Evol. Microbiol.">
        <title>The Global Catalogue of Microorganisms (GCM) 10K type strain sequencing project: providing services to taxonomists for standard genome sequencing and annotation.</title>
        <authorList>
            <consortium name="The Broad Institute Genomics Platform"/>
            <consortium name="The Broad Institute Genome Sequencing Center for Infectious Disease"/>
            <person name="Wu L."/>
            <person name="Ma J."/>
        </authorList>
    </citation>
    <scope>NUCLEOTIDE SEQUENCE [LARGE SCALE GENOMIC DNA]</scope>
    <source>
        <strain evidence="3">CCUG 43114</strain>
    </source>
</reference>
<evidence type="ECO:0000256" key="1">
    <source>
        <dbReference type="SAM" id="Phobius"/>
    </source>
</evidence>
<keyword evidence="1" id="KW-1133">Transmembrane helix</keyword>
<evidence type="ECO:0000313" key="2">
    <source>
        <dbReference type="EMBL" id="MFC5379779.1"/>
    </source>
</evidence>
<proteinExistence type="predicted"/>
<protein>
    <submittedName>
        <fullName evidence="2">Uncharacterized protein</fullName>
    </submittedName>
</protein>
<dbReference type="EMBL" id="JBHSLD010000004">
    <property type="protein sequence ID" value="MFC5379779.1"/>
    <property type="molecule type" value="Genomic_DNA"/>
</dbReference>
<keyword evidence="3" id="KW-1185">Reference proteome</keyword>
<organism evidence="2 3">
    <name type="scientific">Aquipuribacter nitratireducens</name>
    <dbReference type="NCBI Taxonomy" id="650104"/>
    <lineage>
        <taxon>Bacteria</taxon>
        <taxon>Bacillati</taxon>
        <taxon>Actinomycetota</taxon>
        <taxon>Actinomycetes</taxon>
        <taxon>Micrococcales</taxon>
        <taxon>Intrasporangiaceae</taxon>
        <taxon>Aquipuribacter</taxon>
    </lineage>
</organism>
<gene>
    <name evidence="2" type="ORF">ACFPJ6_03140</name>
</gene>
<keyword evidence="1" id="KW-0472">Membrane</keyword>
<evidence type="ECO:0000313" key="3">
    <source>
        <dbReference type="Proteomes" id="UP001596122"/>
    </source>
</evidence>
<keyword evidence="1" id="KW-0812">Transmembrane</keyword>
<name>A0ABW0GJ28_9MICO</name>
<sequence length="107" mass="11047">MRALRRSLPRSEVVAGAGPRQVLAAVDDVLRRVTDAAPVGVRRDLLATDVDVVVGGRLLARRRQGRWAPSPTVAAGAGATAAAAVGVVTGVLLAVVAVVRRVLRPRG</sequence>